<dbReference type="InterPro" id="IPR050291">
    <property type="entry name" value="CDF_Transporter"/>
</dbReference>
<evidence type="ECO:0000256" key="1">
    <source>
        <dbReference type="ARBA" id="ARBA00004141"/>
    </source>
</evidence>
<dbReference type="InterPro" id="IPR058533">
    <property type="entry name" value="Cation_efflux_TM"/>
</dbReference>
<feature type="compositionally biased region" description="Basic and acidic residues" evidence="6">
    <location>
        <begin position="125"/>
        <end position="139"/>
    </location>
</feature>
<reference evidence="10" key="1">
    <citation type="journal article" date="2022" name="Microb. Genom.">
        <title>A global pangenome for the wheat fungal pathogen Pyrenophora tritici-repentis and prediction of effector protein structural homology.</title>
        <authorList>
            <person name="Moolhuijzen P.M."/>
            <person name="See P.T."/>
            <person name="Shi G."/>
            <person name="Powell H.R."/>
            <person name="Cockram J."/>
            <person name="Jorgensen L.N."/>
            <person name="Benslimane H."/>
            <person name="Strelkov S.E."/>
            <person name="Turner J."/>
            <person name="Liu Z."/>
            <person name="Moffat C.S."/>
        </authorList>
    </citation>
    <scope>NUCLEOTIDE SEQUENCE [LARGE SCALE GENOMIC DNA]</scope>
</reference>
<evidence type="ECO:0000256" key="2">
    <source>
        <dbReference type="ARBA" id="ARBA00022448"/>
    </source>
</evidence>
<keyword evidence="4 7" id="KW-1133">Transmembrane helix</keyword>
<accession>A0A922NQZ8</accession>
<feature type="domain" description="Cation efflux protein transmembrane" evidence="8">
    <location>
        <begin position="173"/>
        <end position="366"/>
    </location>
</feature>
<dbReference type="AlphaFoldDB" id="A0A922NQZ8"/>
<feature type="compositionally biased region" description="Basic and acidic residues" evidence="6">
    <location>
        <begin position="508"/>
        <end position="522"/>
    </location>
</feature>
<keyword evidence="5 7" id="KW-0472">Membrane</keyword>
<feature type="region of interest" description="Disordered" evidence="6">
    <location>
        <begin position="508"/>
        <end position="543"/>
    </location>
</feature>
<protein>
    <submittedName>
        <fullName evidence="9">Cation efflux family protein</fullName>
    </submittedName>
</protein>
<dbReference type="InterPro" id="IPR036837">
    <property type="entry name" value="Cation_efflux_CTD_sf"/>
</dbReference>
<feature type="region of interest" description="Disordered" evidence="6">
    <location>
        <begin position="122"/>
        <end position="159"/>
    </location>
</feature>
<dbReference type="Gene3D" id="1.20.1510.10">
    <property type="entry name" value="Cation efflux protein transmembrane domain"/>
    <property type="match status" value="1"/>
</dbReference>
<evidence type="ECO:0000256" key="7">
    <source>
        <dbReference type="SAM" id="Phobius"/>
    </source>
</evidence>
<evidence type="ECO:0000256" key="5">
    <source>
        <dbReference type="ARBA" id="ARBA00023136"/>
    </source>
</evidence>
<dbReference type="InterPro" id="IPR027469">
    <property type="entry name" value="Cation_efflux_TMD_sf"/>
</dbReference>
<sequence length="637" mass="72826">MVGRRNILSGHHNGNKNNEQFDKYQRVDLEHGYGAINPLKPKQRFRDAIEATVRDNRANEMKQKLIDNVDHDALEVYRKSEESLKSIKNKKVRAFYEEQNQRLDDWAEVDMVVSSLADDIVDSMNPRDPDHDGVAEDRGPLGSSGEDLEPFLPEEEREKRRKSARSVKWAININVIVNILLLGAKGVAAIWSNSLSLIASLVDSALDLLCTIIIWITNRLVGWRIESLKKKFPIGRRRLEPIGILVFSIVMVISFLQILQESIKKLLPSGEHDVAMLPPAAIFAMVATIVVKGTIWIGCARVKTTQVQALAQDCKTDVYFNTLSLLFPLIGAHLDVWWLDPLGAAGLSLFIIYDWACTCFENVARLTGEAADARVERKMMFMAYRFAPLVEGFKSLKCYHAGDGVCVEIDVLMNEGTPLRRCHDIAETLQYCLEGLKEYEARKLRSSVHHLSVQYELLKHENEGLKEALQHKKKHRKKGKALDLQQRQEYHGGSVFWSPRKLREARAREAVRERDETEEKLQKARSKKQREEARLQRQDELEERRVERQRLKEMRELERAEKAAERARQKEERDAAKAIQLPQKGKRRASAATSSNNKRQKRVEAARAGAQVQEEPPAPPSKLTSRGRNVNLPSKYR</sequence>
<keyword evidence="3 7" id="KW-0812">Transmembrane</keyword>
<feature type="compositionally biased region" description="Basic and acidic residues" evidence="6">
    <location>
        <begin position="558"/>
        <end position="576"/>
    </location>
</feature>
<evidence type="ECO:0000259" key="8">
    <source>
        <dbReference type="Pfam" id="PF01545"/>
    </source>
</evidence>
<feature type="compositionally biased region" description="Acidic residues" evidence="6">
    <location>
        <begin position="146"/>
        <end position="155"/>
    </location>
</feature>
<comment type="caution">
    <text evidence="9">The sequence shown here is derived from an EMBL/GenBank/DDBJ whole genome shotgun (WGS) entry which is preliminary data.</text>
</comment>
<comment type="subcellular location">
    <subcellularLocation>
        <location evidence="1">Membrane</location>
        <topology evidence="1">Multi-pass membrane protein</topology>
    </subcellularLocation>
</comment>
<dbReference type="Pfam" id="PF01545">
    <property type="entry name" value="Cation_efflux"/>
    <property type="match status" value="1"/>
</dbReference>
<keyword evidence="10" id="KW-1185">Reference proteome</keyword>
<evidence type="ECO:0000313" key="9">
    <source>
        <dbReference type="EMBL" id="KAI1520485.1"/>
    </source>
</evidence>
<dbReference type="PANTHER" id="PTHR43840">
    <property type="entry name" value="MITOCHONDRIAL METAL TRANSPORTER 1-RELATED"/>
    <property type="match status" value="1"/>
</dbReference>
<feature type="transmembrane region" description="Helical" evidence="7">
    <location>
        <begin position="169"/>
        <end position="191"/>
    </location>
</feature>
<dbReference type="SUPFAM" id="SSF161111">
    <property type="entry name" value="Cation efflux protein transmembrane domain-like"/>
    <property type="match status" value="1"/>
</dbReference>
<evidence type="ECO:0000256" key="6">
    <source>
        <dbReference type="SAM" id="MobiDB-lite"/>
    </source>
</evidence>
<keyword evidence="2" id="KW-0813">Transport</keyword>
<feature type="region of interest" description="Disordered" evidence="6">
    <location>
        <begin position="558"/>
        <end position="637"/>
    </location>
</feature>
<dbReference type="Proteomes" id="UP000249757">
    <property type="component" value="Unassembled WGS sequence"/>
</dbReference>
<feature type="transmembrane region" description="Helical" evidence="7">
    <location>
        <begin position="280"/>
        <end position="298"/>
    </location>
</feature>
<dbReference type="GO" id="GO:0016020">
    <property type="term" value="C:membrane"/>
    <property type="evidence" value="ECO:0007669"/>
    <property type="project" value="UniProtKB-SubCell"/>
</dbReference>
<feature type="compositionally biased region" description="Polar residues" evidence="6">
    <location>
        <begin position="622"/>
        <end position="637"/>
    </location>
</feature>
<feature type="region of interest" description="Disordered" evidence="6">
    <location>
        <begin position="1"/>
        <end position="20"/>
    </location>
</feature>
<dbReference type="SUPFAM" id="SSF160240">
    <property type="entry name" value="Cation efflux protein cytoplasmic domain-like"/>
    <property type="match status" value="1"/>
</dbReference>
<dbReference type="FunFam" id="1.20.1510.10:FF:000005">
    <property type="entry name" value="Putative Cation diffusion facilitator 1"/>
    <property type="match status" value="1"/>
</dbReference>
<dbReference type="GO" id="GO:0030003">
    <property type="term" value="P:intracellular monoatomic cation homeostasis"/>
    <property type="evidence" value="ECO:0007669"/>
    <property type="project" value="UniProtKB-ARBA"/>
</dbReference>
<dbReference type="NCBIfam" id="TIGR01297">
    <property type="entry name" value="CDF"/>
    <property type="match status" value="1"/>
</dbReference>
<feature type="transmembrane region" description="Helical" evidence="7">
    <location>
        <begin position="242"/>
        <end position="260"/>
    </location>
</feature>
<feature type="transmembrane region" description="Helical" evidence="7">
    <location>
        <begin position="318"/>
        <end position="339"/>
    </location>
</feature>
<dbReference type="Gene3D" id="3.30.70.1350">
    <property type="entry name" value="Cation efflux protein, cytoplasmic domain"/>
    <property type="match status" value="1"/>
</dbReference>
<dbReference type="InterPro" id="IPR002524">
    <property type="entry name" value="Cation_efflux"/>
</dbReference>
<evidence type="ECO:0000256" key="4">
    <source>
        <dbReference type="ARBA" id="ARBA00022989"/>
    </source>
</evidence>
<feature type="compositionally biased region" description="Basic and acidic residues" evidence="6">
    <location>
        <begin position="529"/>
        <end position="543"/>
    </location>
</feature>
<evidence type="ECO:0000256" key="3">
    <source>
        <dbReference type="ARBA" id="ARBA00022692"/>
    </source>
</evidence>
<evidence type="ECO:0000313" key="10">
    <source>
        <dbReference type="Proteomes" id="UP000249757"/>
    </source>
</evidence>
<dbReference type="GO" id="GO:0008324">
    <property type="term" value="F:monoatomic cation transmembrane transporter activity"/>
    <property type="evidence" value="ECO:0007669"/>
    <property type="project" value="InterPro"/>
</dbReference>
<dbReference type="PANTHER" id="PTHR43840:SF11">
    <property type="entry name" value="CATION DIFFUSION FACILITATOR 10"/>
    <property type="match status" value="1"/>
</dbReference>
<dbReference type="EMBL" id="NRDI02000001">
    <property type="protein sequence ID" value="KAI1520485.1"/>
    <property type="molecule type" value="Genomic_DNA"/>
</dbReference>
<name>A0A922NQZ8_9PLEO</name>
<feature type="transmembrane region" description="Helical" evidence="7">
    <location>
        <begin position="197"/>
        <end position="221"/>
    </location>
</feature>
<gene>
    <name evidence="9" type="ORF">Ptr86124_000853</name>
</gene>
<dbReference type="GO" id="GO:0098771">
    <property type="term" value="P:inorganic ion homeostasis"/>
    <property type="evidence" value="ECO:0007669"/>
    <property type="project" value="UniProtKB-ARBA"/>
</dbReference>
<proteinExistence type="predicted"/>
<organism evidence="9 10">
    <name type="scientific">Pyrenophora tritici-repentis</name>
    <dbReference type="NCBI Taxonomy" id="45151"/>
    <lineage>
        <taxon>Eukaryota</taxon>
        <taxon>Fungi</taxon>
        <taxon>Dikarya</taxon>
        <taxon>Ascomycota</taxon>
        <taxon>Pezizomycotina</taxon>
        <taxon>Dothideomycetes</taxon>
        <taxon>Pleosporomycetidae</taxon>
        <taxon>Pleosporales</taxon>
        <taxon>Pleosporineae</taxon>
        <taxon>Pleosporaceae</taxon>
        <taxon>Pyrenophora</taxon>
    </lineage>
</organism>